<dbReference type="Proteomes" id="UP001154402">
    <property type="component" value="Chromosome"/>
</dbReference>
<dbReference type="GO" id="GO:0008409">
    <property type="term" value="F:5'-3' exonuclease activity"/>
    <property type="evidence" value="ECO:0007669"/>
    <property type="project" value="InterPro"/>
</dbReference>
<dbReference type="Pfam" id="PF17768">
    <property type="entry name" value="RecJ_OB"/>
    <property type="match status" value="1"/>
</dbReference>
<evidence type="ECO:0000256" key="1">
    <source>
        <dbReference type="ARBA" id="ARBA00005915"/>
    </source>
</evidence>
<dbReference type="NCBIfam" id="TIGR00644">
    <property type="entry name" value="recJ"/>
    <property type="match status" value="1"/>
</dbReference>
<dbReference type="InterPro" id="IPR051673">
    <property type="entry name" value="SSDNA_exonuclease_RecJ"/>
</dbReference>
<evidence type="ECO:0000256" key="3">
    <source>
        <dbReference type="ARBA" id="ARBA00022722"/>
    </source>
</evidence>
<evidence type="ECO:0000256" key="5">
    <source>
        <dbReference type="ARBA" id="ARBA00022839"/>
    </source>
</evidence>
<feature type="domain" description="RecJ OB" evidence="8">
    <location>
        <begin position="471"/>
        <end position="576"/>
    </location>
</feature>
<evidence type="ECO:0000259" key="7">
    <source>
        <dbReference type="Pfam" id="PF02272"/>
    </source>
</evidence>
<dbReference type="InterPro" id="IPR004610">
    <property type="entry name" value="RecJ"/>
</dbReference>
<gene>
    <name evidence="9" type="primary">recJ</name>
    <name evidence="9" type="ordered locus">CTL0707</name>
</gene>
<name>A0A0H3MHD5_CHLT2</name>
<dbReference type="AlphaFoldDB" id="A0A0H3MHD5"/>
<accession>A0A0H3MHD5</accession>
<dbReference type="InterPro" id="IPR003156">
    <property type="entry name" value="DHHA1_dom"/>
</dbReference>
<proteinExistence type="inferred from homology"/>
<reference evidence="9" key="1">
    <citation type="journal article" date="2008" name="Genome Res.">
        <title>Chlamydia trachomatis: genome sequence analysis of lymphogranuloma venereum isolates.</title>
        <authorList>
            <person name="Thomson N.R."/>
            <person name="Holden M.T."/>
            <person name="Carder C."/>
            <person name="Lennard N."/>
            <person name="Lockey S.J."/>
            <person name="Marsh P."/>
            <person name="Skipp P."/>
            <person name="O'Connor C.D."/>
            <person name="Goodhead I."/>
            <person name="Norbertzcak H."/>
            <person name="Harris B."/>
            <person name="Ormond D."/>
            <person name="Rance R."/>
            <person name="Quail M.A."/>
            <person name="Parkhill J."/>
            <person name="Stephens R.S."/>
            <person name="Clarke I.N."/>
        </authorList>
    </citation>
    <scope>NUCLEOTIDE SEQUENCE [LARGE SCALE GENOMIC DNA]</scope>
    <source>
        <strain evidence="9">434/Bu</strain>
        <strain evidence="10">434/Bu / ATCC VR-902B</strain>
    </source>
</reference>
<dbReference type="PATRIC" id="fig|471472.4.peg.759"/>
<dbReference type="InterPro" id="IPR038763">
    <property type="entry name" value="DHH_sf"/>
</dbReference>
<dbReference type="InterPro" id="IPR041122">
    <property type="entry name" value="RecJ_OB"/>
</dbReference>
<dbReference type="GO" id="GO:0006310">
    <property type="term" value="P:DNA recombination"/>
    <property type="evidence" value="ECO:0007669"/>
    <property type="project" value="InterPro"/>
</dbReference>
<feature type="domain" description="DHHA1" evidence="7">
    <location>
        <begin position="363"/>
        <end position="455"/>
    </location>
</feature>
<dbReference type="KEGG" id="ctb:CTL0707"/>
<dbReference type="GO" id="GO:0006281">
    <property type="term" value="P:DNA repair"/>
    <property type="evidence" value="ECO:0007669"/>
    <property type="project" value="InterPro"/>
</dbReference>
<dbReference type="HOGENOM" id="CLU_009736_5_2_0"/>
<dbReference type="Pfam" id="PF02272">
    <property type="entry name" value="DHHA1"/>
    <property type="match status" value="1"/>
</dbReference>
<dbReference type="PANTHER" id="PTHR30255:SF2">
    <property type="entry name" value="SINGLE-STRANDED-DNA-SPECIFIC EXONUCLEASE RECJ"/>
    <property type="match status" value="1"/>
</dbReference>
<dbReference type="GO" id="GO:0003676">
    <property type="term" value="F:nucleic acid binding"/>
    <property type="evidence" value="ECO:0007669"/>
    <property type="project" value="InterPro"/>
</dbReference>
<comment type="similarity">
    <text evidence="1">Belongs to the RecJ family.</text>
</comment>
<protein>
    <recommendedName>
        <fullName evidence="2">Single-stranded-DNA-specific exonuclease RecJ</fullName>
    </recommendedName>
</protein>
<dbReference type="SUPFAM" id="SSF64182">
    <property type="entry name" value="DHH phosphoesterases"/>
    <property type="match status" value="1"/>
</dbReference>
<evidence type="ECO:0000259" key="8">
    <source>
        <dbReference type="Pfam" id="PF17768"/>
    </source>
</evidence>
<dbReference type="Gene3D" id="3.90.1640.30">
    <property type="match status" value="1"/>
</dbReference>
<evidence type="ECO:0000256" key="2">
    <source>
        <dbReference type="ARBA" id="ARBA00019841"/>
    </source>
</evidence>
<keyword evidence="5 9" id="KW-0269">Exonuclease</keyword>
<dbReference type="Pfam" id="PF01368">
    <property type="entry name" value="DHH"/>
    <property type="match status" value="1"/>
</dbReference>
<dbReference type="RefSeq" id="WP_009873816.1">
    <property type="nucleotide sequence ID" value="NC_010287.1"/>
</dbReference>
<dbReference type="InterPro" id="IPR001667">
    <property type="entry name" value="DDH_dom"/>
</dbReference>
<keyword evidence="3" id="KW-0540">Nuclease</keyword>
<feature type="domain" description="DDH" evidence="6">
    <location>
        <begin position="88"/>
        <end position="220"/>
    </location>
</feature>
<sequence length="584" mass="64550">MEKGSLSSLGQKWDYPKHNEVFLKKILKEFHLHPAIAQVLISRGFQSIQEIRDFLYPQLSSLHSTSLFLDMEKAVARLLQAKANNEHVMIYGDGDVDGITGVTLIVEFLQILGVKTSYCCSGTLFKQHGETASLISQMLQDGISLLITVDCGITAGKEVQAINKQGIDVIVTDHHMPTGKLPHCIAMLNPKLDKNPYPNKELTGVGVAFKLVCATYEELIQQDASWKDKIDLLRFLDLVSLGTIADVGRLSGENRILVSYGIKEIAKGKRLGLKKLCSLSGVDKSEVSSTNLGIRITPKLNSLGRLADSSQGVKLLLSQDPKNIGTIVSELSAVNQERQRIEAEVLRDVERILAANPKLTAQSAIVLASPNWHSRVIPIISARLARTYNKPVAIIALQDGIGKGSLRTIGSFPLLGVLRKCESFFLSYGGHDFAAGLMIKEDQVEGFRKKFIHLVSSSLRKDDAMRTLSLDVGMDFSRINRDLIASMELLEPFGKGNVSPVFYTKAIQVRYPKLLAGNHVKLYLNSGERNLEGTAFGQGDKISLLKANWNIPLDIAYTLRIMRRSARGAIRLLIQDFRIQIPRL</sequence>
<evidence type="ECO:0000313" key="10">
    <source>
        <dbReference type="Proteomes" id="UP000000795"/>
    </source>
</evidence>
<evidence type="ECO:0000256" key="4">
    <source>
        <dbReference type="ARBA" id="ARBA00022801"/>
    </source>
</evidence>
<keyword evidence="4" id="KW-0378">Hydrolase</keyword>
<evidence type="ECO:0000259" key="6">
    <source>
        <dbReference type="Pfam" id="PF01368"/>
    </source>
</evidence>
<dbReference type="PANTHER" id="PTHR30255">
    <property type="entry name" value="SINGLE-STRANDED-DNA-SPECIFIC EXONUCLEASE RECJ"/>
    <property type="match status" value="1"/>
</dbReference>
<organism evidence="9">
    <name type="scientific">Chlamydia trachomatis serovar L2 (strain ATCC VR-902B / DSM 19102 / 434/Bu)</name>
    <dbReference type="NCBI Taxonomy" id="471472"/>
    <lineage>
        <taxon>Bacteria</taxon>
        <taxon>Pseudomonadati</taxon>
        <taxon>Chlamydiota</taxon>
        <taxon>Chlamydiia</taxon>
        <taxon>Chlamydiales</taxon>
        <taxon>Chlamydiaceae</taxon>
        <taxon>Chlamydia/Chlamydophila group</taxon>
        <taxon>Chlamydia</taxon>
    </lineage>
</organism>
<evidence type="ECO:0000313" key="9">
    <source>
        <dbReference type="EMBL" id="CAP04146.1"/>
    </source>
</evidence>
<dbReference type="EMBL" id="AM884176">
    <property type="protein sequence ID" value="CAP04146.1"/>
    <property type="molecule type" value="Genomic_DNA"/>
</dbReference>
<dbReference type="Gene3D" id="3.10.310.30">
    <property type="match status" value="1"/>
</dbReference>